<comment type="caution">
    <text evidence="1">The sequence shown here is derived from an EMBL/GenBank/DDBJ whole genome shotgun (WGS) entry which is preliminary data.</text>
</comment>
<dbReference type="InterPro" id="IPR043502">
    <property type="entry name" value="DNA/RNA_pol_sf"/>
</dbReference>
<evidence type="ECO:0000313" key="1">
    <source>
        <dbReference type="EMBL" id="KAL0462026.1"/>
    </source>
</evidence>
<organism evidence="1">
    <name type="scientific">Sesamum latifolium</name>
    <dbReference type="NCBI Taxonomy" id="2727402"/>
    <lineage>
        <taxon>Eukaryota</taxon>
        <taxon>Viridiplantae</taxon>
        <taxon>Streptophyta</taxon>
        <taxon>Embryophyta</taxon>
        <taxon>Tracheophyta</taxon>
        <taxon>Spermatophyta</taxon>
        <taxon>Magnoliopsida</taxon>
        <taxon>eudicotyledons</taxon>
        <taxon>Gunneridae</taxon>
        <taxon>Pentapetalae</taxon>
        <taxon>asterids</taxon>
        <taxon>lamiids</taxon>
        <taxon>Lamiales</taxon>
        <taxon>Pedaliaceae</taxon>
        <taxon>Sesamum</taxon>
    </lineage>
</organism>
<gene>
    <name evidence="1" type="ORF">Slati_0090200</name>
</gene>
<dbReference type="Gene3D" id="3.10.10.10">
    <property type="entry name" value="HIV Type 1 Reverse Transcriptase, subunit A, domain 1"/>
    <property type="match status" value="1"/>
</dbReference>
<sequence length="93" mass="10645">MEALMMEFLRDSVDMFAWSPSDFKGIDPEVIVHSLNVDPIAKLVKKKKRSFGVERNNIIEEEMNKLLDTGYVSEVQYPEWLSNVVIVPKSSGK</sequence>
<dbReference type="SUPFAM" id="SSF56672">
    <property type="entry name" value="DNA/RNA polymerases"/>
    <property type="match status" value="1"/>
</dbReference>
<reference evidence="1" key="1">
    <citation type="submission" date="2020-06" db="EMBL/GenBank/DDBJ databases">
        <authorList>
            <person name="Li T."/>
            <person name="Hu X."/>
            <person name="Zhang T."/>
            <person name="Song X."/>
            <person name="Zhang H."/>
            <person name="Dai N."/>
            <person name="Sheng W."/>
            <person name="Hou X."/>
            <person name="Wei L."/>
        </authorList>
    </citation>
    <scope>NUCLEOTIDE SEQUENCE</scope>
    <source>
        <strain evidence="1">KEN1</strain>
        <tissue evidence="1">Leaf</tissue>
    </source>
</reference>
<protein>
    <submittedName>
        <fullName evidence="1">Uncharacterized protein</fullName>
    </submittedName>
</protein>
<reference evidence="1" key="2">
    <citation type="journal article" date="2024" name="Plant">
        <title>Genomic evolution and insights into agronomic trait innovations of Sesamum species.</title>
        <authorList>
            <person name="Miao H."/>
            <person name="Wang L."/>
            <person name="Qu L."/>
            <person name="Liu H."/>
            <person name="Sun Y."/>
            <person name="Le M."/>
            <person name="Wang Q."/>
            <person name="Wei S."/>
            <person name="Zheng Y."/>
            <person name="Lin W."/>
            <person name="Duan Y."/>
            <person name="Cao H."/>
            <person name="Xiong S."/>
            <person name="Wang X."/>
            <person name="Wei L."/>
            <person name="Li C."/>
            <person name="Ma Q."/>
            <person name="Ju M."/>
            <person name="Zhao R."/>
            <person name="Li G."/>
            <person name="Mu C."/>
            <person name="Tian Q."/>
            <person name="Mei H."/>
            <person name="Zhang T."/>
            <person name="Gao T."/>
            <person name="Zhang H."/>
        </authorList>
    </citation>
    <scope>NUCLEOTIDE SEQUENCE</scope>
    <source>
        <strain evidence="1">KEN1</strain>
    </source>
</reference>
<name>A0AAW2Y888_9LAMI</name>
<dbReference type="AlphaFoldDB" id="A0AAW2Y888"/>
<accession>A0AAW2Y888</accession>
<proteinExistence type="predicted"/>
<dbReference type="EMBL" id="JACGWN010000001">
    <property type="protein sequence ID" value="KAL0462026.1"/>
    <property type="molecule type" value="Genomic_DNA"/>
</dbReference>